<keyword evidence="4" id="KW-1185">Reference proteome</keyword>
<dbReference type="EMBL" id="CP003380">
    <property type="protein sequence ID" value="AFJ01736.1"/>
    <property type="molecule type" value="Genomic_DNA"/>
</dbReference>
<protein>
    <submittedName>
        <fullName evidence="3">Universal stress protein family 4</fullName>
    </submittedName>
</protein>
<reference evidence="3 4" key="1">
    <citation type="journal article" date="2012" name="J. Bacteriol.">
        <title>Complete genome sequences of Methylophaga sp. strain JAM1 and Methylophaga sp. strain JAM7.</title>
        <authorList>
            <person name="Villeneuve C."/>
            <person name="Martineau C."/>
            <person name="Mauffrey F."/>
            <person name="Villemur R."/>
        </authorList>
    </citation>
    <scope>NUCLEOTIDE SEQUENCE [LARGE SCALE GENOMIC DNA]</scope>
    <source>
        <strain evidence="3 4">JAM7</strain>
    </source>
</reference>
<dbReference type="PANTHER" id="PTHR46268:SF6">
    <property type="entry name" value="UNIVERSAL STRESS PROTEIN UP12"/>
    <property type="match status" value="1"/>
</dbReference>
<dbReference type="RefSeq" id="WP_014703158.1">
    <property type="nucleotide sequence ID" value="NC_017856.1"/>
</dbReference>
<dbReference type="KEGG" id="mec:Q7C_563"/>
<organism evidence="3 4">
    <name type="scientific">Methylophaga frappieri (strain ATCC BAA-2434 / DSM 25690 / JAM7)</name>
    <dbReference type="NCBI Taxonomy" id="754477"/>
    <lineage>
        <taxon>Bacteria</taxon>
        <taxon>Pseudomonadati</taxon>
        <taxon>Pseudomonadota</taxon>
        <taxon>Gammaproteobacteria</taxon>
        <taxon>Thiotrichales</taxon>
        <taxon>Piscirickettsiaceae</taxon>
        <taxon>Methylophaga</taxon>
    </lineage>
</organism>
<dbReference type="CDD" id="cd00293">
    <property type="entry name" value="USP-like"/>
    <property type="match status" value="2"/>
</dbReference>
<dbReference type="HOGENOM" id="CLU_049301_5_1_6"/>
<dbReference type="SUPFAM" id="SSF52402">
    <property type="entry name" value="Adenine nucleotide alpha hydrolases-like"/>
    <property type="match status" value="2"/>
</dbReference>
<sequence precursor="true">MTKIIACIDGSLAAAAVCDAASWASLRLEAPLDLLHVLDKSEYLASADVQNLSGNIGLGSREHLLEELVEIEEKRSRLALEHGKAMLQDARQHAREQGVVDVTTHQRHGSLIETLLDLQAETRLLIIGRQGETHGQQPYQLGSHLENVIRSVHRPLLITLPDFAAPSSFMIAYDGSVTASKSLEKVAESNLLRDLPCHLAMVAENDSQHQSQLNAAAARLREAKFDVTTALLQGEVQSALYQYQQQKNIDLMVMGAYGHSRIRQFLLGSNTAKMVRMSAIPLLILR</sequence>
<dbReference type="InterPro" id="IPR006016">
    <property type="entry name" value="UspA"/>
</dbReference>
<dbReference type="OrthoDB" id="9804721at2"/>
<dbReference type="eggNOG" id="COG0589">
    <property type="taxonomic scope" value="Bacteria"/>
</dbReference>
<dbReference type="PANTHER" id="PTHR46268">
    <property type="entry name" value="STRESS RESPONSE PROTEIN NHAX"/>
    <property type="match status" value="1"/>
</dbReference>
<evidence type="ECO:0000313" key="3">
    <source>
        <dbReference type="EMBL" id="AFJ01736.1"/>
    </source>
</evidence>
<accession>I1YFP3</accession>
<feature type="domain" description="UspA" evidence="2">
    <location>
        <begin position="207"/>
        <end position="286"/>
    </location>
</feature>
<comment type="similarity">
    <text evidence="1">Belongs to the universal stress protein A family.</text>
</comment>
<feature type="domain" description="UspA" evidence="2">
    <location>
        <begin position="2"/>
        <end position="158"/>
    </location>
</feature>
<dbReference type="PRINTS" id="PR01438">
    <property type="entry name" value="UNVRSLSTRESS"/>
</dbReference>
<dbReference type="AlphaFoldDB" id="I1YFP3"/>
<dbReference type="STRING" id="754477.Q7C_563"/>
<dbReference type="InterPro" id="IPR006015">
    <property type="entry name" value="Universal_stress_UspA"/>
</dbReference>
<dbReference type="Proteomes" id="UP000009145">
    <property type="component" value="Chromosome"/>
</dbReference>
<dbReference type="PATRIC" id="fig|754477.3.peg.557"/>
<dbReference type="Pfam" id="PF00582">
    <property type="entry name" value="Usp"/>
    <property type="match status" value="2"/>
</dbReference>
<evidence type="ECO:0000259" key="2">
    <source>
        <dbReference type="Pfam" id="PF00582"/>
    </source>
</evidence>
<dbReference type="Gene3D" id="3.40.50.12370">
    <property type="match status" value="1"/>
</dbReference>
<proteinExistence type="inferred from homology"/>
<evidence type="ECO:0000313" key="4">
    <source>
        <dbReference type="Proteomes" id="UP000009145"/>
    </source>
</evidence>
<evidence type="ECO:0000256" key="1">
    <source>
        <dbReference type="ARBA" id="ARBA00008791"/>
    </source>
</evidence>
<gene>
    <name evidence="3" type="ordered locus">Q7C_563</name>
</gene>
<name>I1YFP3_METFJ</name>